<dbReference type="GO" id="GO:0035513">
    <property type="term" value="P:oxidative RNA demethylation"/>
    <property type="evidence" value="ECO:0007669"/>
    <property type="project" value="TreeGrafter"/>
</dbReference>
<protein>
    <submittedName>
        <fullName evidence="8">Alpha-ketoglutarate-dependent dioxygenase AlkB</fullName>
    </submittedName>
</protein>
<feature type="binding site" evidence="6">
    <location>
        <position position="129"/>
    </location>
    <ligand>
        <name>Fe cation</name>
        <dbReference type="ChEBI" id="CHEBI:24875"/>
        <note>catalytic</note>
    </ligand>
</feature>
<keyword evidence="1 6" id="KW-0479">Metal-binding</keyword>
<dbReference type="InterPro" id="IPR027450">
    <property type="entry name" value="AlkB-like"/>
</dbReference>
<feature type="binding site" evidence="5">
    <location>
        <position position="65"/>
    </location>
    <ligand>
        <name>substrate</name>
    </ligand>
</feature>
<keyword evidence="4 6" id="KW-0408">Iron</keyword>
<dbReference type="AlphaFoldDB" id="M7P045"/>
<feature type="binding site" evidence="5">
    <location>
        <begin position="72"/>
        <end position="74"/>
    </location>
    <ligand>
        <name>substrate</name>
    </ligand>
</feature>
<dbReference type="NCBIfam" id="NF011930">
    <property type="entry name" value="PRK15401.1"/>
    <property type="match status" value="1"/>
</dbReference>
<evidence type="ECO:0000259" key="7">
    <source>
        <dbReference type="PROSITE" id="PS51471"/>
    </source>
</evidence>
<dbReference type="PROSITE" id="PS51471">
    <property type="entry name" value="FE2OG_OXY"/>
    <property type="match status" value="1"/>
</dbReference>
<keyword evidence="3" id="KW-0560">Oxidoreductase</keyword>
<name>M7P045_9GAMM</name>
<keyword evidence="9" id="KW-1185">Reference proteome</keyword>
<dbReference type="PANTHER" id="PTHR16557:SF2">
    <property type="entry name" value="NUCLEIC ACID DIOXYGENASE ALKBH1"/>
    <property type="match status" value="1"/>
</dbReference>
<feature type="binding site" evidence="5">
    <location>
        <begin position="116"/>
        <end position="118"/>
    </location>
    <ligand>
        <name>2-oxoglutarate</name>
        <dbReference type="ChEBI" id="CHEBI:16810"/>
    </ligand>
</feature>
<comment type="caution">
    <text evidence="8">The sequence shown here is derived from an EMBL/GenBank/DDBJ whole genome shotgun (WGS) entry which is preliminary data.</text>
</comment>
<evidence type="ECO:0000256" key="3">
    <source>
        <dbReference type="ARBA" id="ARBA00023002"/>
    </source>
</evidence>
<dbReference type="Gene3D" id="2.60.120.590">
    <property type="entry name" value="Alpha-ketoglutarate-dependent dioxygenase AlkB-like"/>
    <property type="match status" value="1"/>
</dbReference>
<evidence type="ECO:0000313" key="9">
    <source>
        <dbReference type="Proteomes" id="UP000012019"/>
    </source>
</evidence>
<dbReference type="GO" id="GO:0035516">
    <property type="term" value="F:broad specificity oxidative DNA demethylase activity"/>
    <property type="evidence" value="ECO:0007669"/>
    <property type="project" value="TreeGrafter"/>
</dbReference>
<feature type="binding site" evidence="5">
    <location>
        <position position="131"/>
    </location>
    <ligand>
        <name>substrate</name>
    </ligand>
</feature>
<dbReference type="GO" id="GO:0035515">
    <property type="term" value="F:oxidative RNA demethylase activity"/>
    <property type="evidence" value="ECO:0007669"/>
    <property type="project" value="TreeGrafter"/>
</dbReference>
<feature type="binding site" evidence="6">
    <location>
        <position position="127"/>
    </location>
    <ligand>
        <name>Fe cation</name>
        <dbReference type="ChEBI" id="CHEBI:24875"/>
        <note>catalytic</note>
    </ligand>
</feature>
<gene>
    <name evidence="8" type="ORF">MPL1_08327</name>
</gene>
<feature type="domain" description="Fe2OG dioxygenase" evidence="7">
    <location>
        <begin position="109"/>
        <end position="209"/>
    </location>
</feature>
<reference evidence="8 9" key="1">
    <citation type="journal article" date="2013" name="Genome Announc.">
        <title>Draft Genome Sequence of Methylophaga lonarensis MPLT, a Haloalkaliphilic (Non-Methane-Utilizing) Methylotroph.</title>
        <authorList>
            <person name="Shetty S.A."/>
            <person name="Marathe N.P."/>
            <person name="Munot H."/>
            <person name="Antony C.P."/>
            <person name="Dhotre D.P."/>
            <person name="Murrell J.C."/>
            <person name="Shouche Y.S."/>
        </authorList>
    </citation>
    <scope>NUCLEOTIDE SEQUENCE [LARGE SCALE GENOMIC DNA]</scope>
    <source>
        <strain evidence="8 9">MPL</strain>
    </source>
</reference>
<evidence type="ECO:0000256" key="5">
    <source>
        <dbReference type="PIRSR" id="PIRSR604574-1"/>
    </source>
</evidence>
<dbReference type="GO" id="GO:0008198">
    <property type="term" value="F:ferrous iron binding"/>
    <property type="evidence" value="ECO:0007669"/>
    <property type="project" value="TreeGrafter"/>
</dbReference>
<proteinExistence type="predicted"/>
<dbReference type="PATRIC" id="fig|1286106.3.peg.1671"/>
<dbReference type="InterPro" id="IPR005123">
    <property type="entry name" value="Oxoglu/Fe-dep_dioxygenase_dom"/>
</dbReference>
<dbReference type="SUPFAM" id="SSF51197">
    <property type="entry name" value="Clavaminate synthase-like"/>
    <property type="match status" value="1"/>
</dbReference>
<accession>M7P045</accession>
<evidence type="ECO:0000313" key="8">
    <source>
        <dbReference type="EMBL" id="EMR12852.1"/>
    </source>
</evidence>
<dbReference type="Proteomes" id="UP000012019">
    <property type="component" value="Unassembled WGS sequence"/>
</dbReference>
<feature type="binding site" evidence="5">
    <location>
        <position position="157"/>
    </location>
    <ligand>
        <name>substrate</name>
    </ligand>
</feature>
<evidence type="ECO:0000256" key="2">
    <source>
        <dbReference type="ARBA" id="ARBA00022964"/>
    </source>
</evidence>
<dbReference type="EMBL" id="APHR01000040">
    <property type="protein sequence ID" value="EMR12852.1"/>
    <property type="molecule type" value="Genomic_DNA"/>
</dbReference>
<organism evidence="8 9">
    <name type="scientific">Methylophaga lonarensis MPL</name>
    <dbReference type="NCBI Taxonomy" id="1286106"/>
    <lineage>
        <taxon>Bacteria</taxon>
        <taxon>Pseudomonadati</taxon>
        <taxon>Pseudomonadota</taxon>
        <taxon>Gammaproteobacteria</taxon>
        <taxon>Thiotrichales</taxon>
        <taxon>Piscirickettsiaceae</taxon>
        <taxon>Methylophaga</taxon>
    </lineage>
</organism>
<dbReference type="STRING" id="1286106.MPL1_08327"/>
<dbReference type="InterPro" id="IPR004574">
    <property type="entry name" value="Alkb"/>
</dbReference>
<dbReference type="InterPro" id="IPR037151">
    <property type="entry name" value="AlkB-like_sf"/>
</dbReference>
<comment type="cofactor">
    <cofactor evidence="6">
        <name>Fe(2+)</name>
        <dbReference type="ChEBI" id="CHEBI:29033"/>
    </cofactor>
    <text evidence="6">Binds 1 Fe(2+) ion per subunit.</text>
</comment>
<dbReference type="eggNOG" id="COG3145">
    <property type="taxonomic scope" value="Bacteria"/>
</dbReference>
<keyword evidence="2 8" id="KW-0223">Dioxygenase</keyword>
<sequence length="209" mass="23622">MDLFDDEMIELQPSLTLIKGMATAQASQFWQSVMTISRQSPFRKMQTPGGQWMSAEITNCGTVGWVSDRQGYRYVNRDPLTDQPWPLMPVTLYEFACEAASRAGFEGFSPDICLINRYRIASKMGLHQDRDERDFAQPIVSVSLGLSANFLFGGERRNSSTQSILLEHGDVLVWGGPLRKYFHGISKIYPGDDPLTGPYRVNLTFRRAL</sequence>
<feature type="binding site" evidence="5">
    <location>
        <begin position="200"/>
        <end position="206"/>
    </location>
    <ligand>
        <name>2-oxoglutarate</name>
        <dbReference type="ChEBI" id="CHEBI:16810"/>
    </ligand>
</feature>
<dbReference type="GO" id="GO:0005737">
    <property type="term" value="C:cytoplasm"/>
    <property type="evidence" value="ECO:0007669"/>
    <property type="project" value="TreeGrafter"/>
</dbReference>
<evidence type="ECO:0000256" key="4">
    <source>
        <dbReference type="ARBA" id="ARBA00023004"/>
    </source>
</evidence>
<feature type="binding site" evidence="6">
    <location>
        <position position="183"/>
    </location>
    <ligand>
        <name>Fe cation</name>
        <dbReference type="ChEBI" id="CHEBI:24875"/>
        <note>catalytic</note>
    </ligand>
</feature>
<dbReference type="PANTHER" id="PTHR16557">
    <property type="entry name" value="ALKYLATED DNA REPAIR PROTEIN ALKB-RELATED"/>
    <property type="match status" value="1"/>
</dbReference>
<dbReference type="Pfam" id="PF13532">
    <property type="entry name" value="2OG-FeII_Oxy_2"/>
    <property type="match status" value="1"/>
</dbReference>
<evidence type="ECO:0000256" key="6">
    <source>
        <dbReference type="PIRSR" id="PIRSR604574-2"/>
    </source>
</evidence>
<evidence type="ECO:0000256" key="1">
    <source>
        <dbReference type="ARBA" id="ARBA00022723"/>
    </source>
</evidence>